<dbReference type="Proteomes" id="UP000287166">
    <property type="component" value="Unassembled WGS sequence"/>
</dbReference>
<comment type="caution">
    <text evidence="2">The sequence shown here is derived from an EMBL/GenBank/DDBJ whole genome shotgun (WGS) entry which is preliminary data.</text>
</comment>
<evidence type="ECO:0000313" key="2">
    <source>
        <dbReference type="EMBL" id="GBE89543.1"/>
    </source>
</evidence>
<keyword evidence="3" id="KW-1185">Reference proteome</keyword>
<feature type="domain" description="BTB" evidence="1">
    <location>
        <begin position="234"/>
        <end position="311"/>
    </location>
</feature>
<dbReference type="RefSeq" id="XP_027620456.1">
    <property type="nucleotide sequence ID" value="XM_027764655.1"/>
</dbReference>
<accession>A0A401H571</accession>
<proteinExistence type="predicted"/>
<evidence type="ECO:0000259" key="1">
    <source>
        <dbReference type="PROSITE" id="PS50097"/>
    </source>
</evidence>
<dbReference type="OrthoDB" id="3164835at2759"/>
<reference evidence="2 3" key="1">
    <citation type="journal article" date="2018" name="Sci. Rep.">
        <title>Genome sequence of the cauliflower mushroom Sparassis crispa (Hanabiratake) and its association with beneficial usage.</title>
        <authorList>
            <person name="Kiyama R."/>
            <person name="Furutani Y."/>
            <person name="Kawaguchi K."/>
            <person name="Nakanishi T."/>
        </authorList>
    </citation>
    <scope>NUCLEOTIDE SEQUENCE [LARGE SCALE GENOMIC DNA]</scope>
</reference>
<dbReference type="InterPro" id="IPR011333">
    <property type="entry name" value="SKP1/BTB/POZ_sf"/>
</dbReference>
<sequence>MESSRPASPVTLTPQWAQRPFDNPAANIILRSSDNIDFCVHSVILSEASPFFKDMFSLQQPLVDHNKPEGLDDYRDGRPVIVVGEGSRTLDSLLRLCYPIAGPKIQALTEGPAVLEAALKYQMEEATGIMSRALMMFAADQPLRIWAIACRLRLEGEARYAARFTLTRSIFDDFPKEMQEVTAGPYFRLLKYHRLQGNVGVHFTFLSPNSPKHVSQSSQVTDSSSLDFVGYPFADLICRSSDGVEFLTHKVILSIASPILHTLITSLPANQVDTDQTLSPNNLPILSLEENGRTLTALLKLCYPVEESSTKIDDFSIVQSVLEAAKKYDMARVAPVVRKHWASLADAEPLRAYFTAVQHNFDECARQSAKNVLEGPIENAYVSEMEDAPAQAYYRLLRYYHACQDILTTAFTQYGDKIKKKNELTKEEIFDHSCSCNAPATEVRINLPDSLKEYATGQSYSVGSKYVKMRFGCTCKWKGWFNQHFASSAQLWHDSPAKARSCDSYVTNLLKTSVDNSSWCSSCRPLAERFADFARDIGSSVNGRMAQVQLEL</sequence>
<dbReference type="Gene3D" id="3.30.710.10">
    <property type="entry name" value="Potassium Channel Kv1.1, Chain A"/>
    <property type="match status" value="2"/>
</dbReference>
<dbReference type="PROSITE" id="PS50097">
    <property type="entry name" value="BTB"/>
    <property type="match status" value="2"/>
</dbReference>
<dbReference type="InParanoid" id="A0A401H571"/>
<dbReference type="STRING" id="139825.A0A401H571"/>
<organism evidence="2 3">
    <name type="scientific">Sparassis crispa</name>
    <dbReference type="NCBI Taxonomy" id="139825"/>
    <lineage>
        <taxon>Eukaryota</taxon>
        <taxon>Fungi</taxon>
        <taxon>Dikarya</taxon>
        <taxon>Basidiomycota</taxon>
        <taxon>Agaricomycotina</taxon>
        <taxon>Agaricomycetes</taxon>
        <taxon>Polyporales</taxon>
        <taxon>Sparassidaceae</taxon>
        <taxon>Sparassis</taxon>
    </lineage>
</organism>
<dbReference type="GeneID" id="38786460"/>
<dbReference type="Pfam" id="PF00651">
    <property type="entry name" value="BTB"/>
    <property type="match status" value="2"/>
</dbReference>
<name>A0A401H571_9APHY</name>
<dbReference type="SUPFAM" id="SSF54695">
    <property type="entry name" value="POZ domain"/>
    <property type="match status" value="1"/>
</dbReference>
<dbReference type="EMBL" id="BFAD01000016">
    <property type="protein sequence ID" value="GBE89543.1"/>
    <property type="molecule type" value="Genomic_DNA"/>
</dbReference>
<dbReference type="InterPro" id="IPR000210">
    <property type="entry name" value="BTB/POZ_dom"/>
</dbReference>
<dbReference type="SMART" id="SM00225">
    <property type="entry name" value="BTB"/>
    <property type="match status" value="2"/>
</dbReference>
<feature type="domain" description="BTB" evidence="1">
    <location>
        <begin position="26"/>
        <end position="98"/>
    </location>
</feature>
<evidence type="ECO:0000313" key="3">
    <source>
        <dbReference type="Proteomes" id="UP000287166"/>
    </source>
</evidence>
<dbReference type="AlphaFoldDB" id="A0A401H571"/>
<gene>
    <name evidence="2" type="ORF">SCP_1602050</name>
</gene>
<protein>
    <recommendedName>
        <fullName evidence="1">BTB domain-containing protein</fullName>
    </recommendedName>
</protein>